<dbReference type="Gene3D" id="1.10.10.10">
    <property type="entry name" value="Winged helix-like DNA-binding domain superfamily/Winged helix DNA-binding domain"/>
    <property type="match status" value="1"/>
</dbReference>
<dbReference type="RefSeq" id="WP_014057719.1">
    <property type="nucleotide sequence ID" value="NC_015957.1"/>
</dbReference>
<evidence type="ECO:0000256" key="1">
    <source>
        <dbReference type="ARBA" id="ARBA00022603"/>
    </source>
</evidence>
<evidence type="ECO:0000259" key="6">
    <source>
        <dbReference type="Pfam" id="PF08100"/>
    </source>
</evidence>
<evidence type="ECO:0000256" key="2">
    <source>
        <dbReference type="ARBA" id="ARBA00022679"/>
    </source>
</evidence>
<dbReference type="HOGENOM" id="CLU_005533_4_1_11"/>
<feature type="domain" description="O-methyltransferase dimerisation" evidence="6">
    <location>
        <begin position="30"/>
        <end position="101"/>
    </location>
</feature>
<organism evidence="7 8">
    <name type="scientific">Streptomyces violaceusniger (strain Tu 4113)</name>
    <dbReference type="NCBI Taxonomy" id="653045"/>
    <lineage>
        <taxon>Bacteria</taxon>
        <taxon>Bacillati</taxon>
        <taxon>Actinomycetota</taxon>
        <taxon>Actinomycetes</taxon>
        <taxon>Kitasatosporales</taxon>
        <taxon>Streptomycetaceae</taxon>
        <taxon>Streptomyces</taxon>
        <taxon>Streptomyces violaceusniger group</taxon>
    </lineage>
</organism>
<protein>
    <submittedName>
        <fullName evidence="7">O-methyltransferase family 2</fullName>
    </submittedName>
</protein>
<proteinExistence type="predicted"/>
<evidence type="ECO:0000256" key="3">
    <source>
        <dbReference type="ARBA" id="ARBA00022691"/>
    </source>
</evidence>
<gene>
    <name evidence="7" type="ORF">Strvi_4634</name>
</gene>
<keyword evidence="8" id="KW-1185">Reference proteome</keyword>
<dbReference type="PANTHER" id="PTHR43712:SF2">
    <property type="entry name" value="O-METHYLTRANSFERASE CICE"/>
    <property type="match status" value="1"/>
</dbReference>
<dbReference type="GO" id="GO:0008171">
    <property type="term" value="F:O-methyltransferase activity"/>
    <property type="evidence" value="ECO:0007669"/>
    <property type="project" value="InterPro"/>
</dbReference>
<dbReference type="GO" id="GO:0032259">
    <property type="term" value="P:methylation"/>
    <property type="evidence" value="ECO:0007669"/>
    <property type="project" value="UniProtKB-KW"/>
</dbReference>
<feature type="domain" description="O-methyltransferase C-terminal" evidence="5">
    <location>
        <begin position="146"/>
        <end position="333"/>
    </location>
</feature>
<dbReference type="InterPro" id="IPR016461">
    <property type="entry name" value="COMT-like"/>
</dbReference>
<keyword evidence="2" id="KW-0808">Transferase</keyword>
<dbReference type="AlphaFoldDB" id="G2PF79"/>
<keyword evidence="1" id="KW-0489">Methyltransferase</keyword>
<dbReference type="Gene3D" id="3.40.50.150">
    <property type="entry name" value="Vaccinia Virus protein VP39"/>
    <property type="match status" value="1"/>
</dbReference>
<evidence type="ECO:0000313" key="8">
    <source>
        <dbReference type="Proteomes" id="UP000008703"/>
    </source>
</evidence>
<dbReference type="Pfam" id="PF08100">
    <property type="entry name" value="Dimerisation"/>
    <property type="match status" value="1"/>
</dbReference>
<dbReference type="InterPro" id="IPR029063">
    <property type="entry name" value="SAM-dependent_MTases_sf"/>
</dbReference>
<evidence type="ECO:0000256" key="4">
    <source>
        <dbReference type="PIRSR" id="PIRSR005739-1"/>
    </source>
</evidence>
<dbReference type="SUPFAM" id="SSF53335">
    <property type="entry name" value="S-adenosyl-L-methionine-dependent methyltransferases"/>
    <property type="match status" value="1"/>
</dbReference>
<dbReference type="Pfam" id="PF00891">
    <property type="entry name" value="Methyltransf_2"/>
    <property type="match status" value="1"/>
</dbReference>
<accession>G2PF79</accession>
<evidence type="ECO:0000313" key="7">
    <source>
        <dbReference type="EMBL" id="AEM84222.1"/>
    </source>
</evidence>
<dbReference type="GO" id="GO:0046983">
    <property type="term" value="F:protein dimerization activity"/>
    <property type="evidence" value="ECO:0007669"/>
    <property type="project" value="InterPro"/>
</dbReference>
<sequence length="355" mass="38800">MSKVNPNVTGNHTRPSIDPVSLYRLREGIYATDLLIAAIVELDLFTWIGQTGPVRVADIEKELRLDPRALDVLITYLVALGLLERGPGETVRLTPLAAEHLVADSPWDMRAYFGSLSERPGCVEMLTALRTGKTASWSSSPDDSRNWSDRLVDPGWARRVVAAMDSRGQFLGAEFAAALDQLTGISRSLDIGGDSGVYSCALVDRRPEVRASILERSPVDQIAQELLAERGYADRVNVITGDMFNGPLPAGFDLHIYSHVLHDWSEEQVRGLLAASYAALEPGGWIVDHDAHINADKTGPLPVAEYSVMMMHGTQGKCWAVSELGTMLADSGFVDVRYKDTTSDRSVVIARKPAK</sequence>
<dbReference type="SUPFAM" id="SSF46785">
    <property type="entry name" value="Winged helix' DNA-binding domain"/>
    <property type="match status" value="1"/>
</dbReference>
<dbReference type="CDD" id="cd02440">
    <property type="entry name" value="AdoMet_MTases"/>
    <property type="match status" value="1"/>
</dbReference>
<dbReference type="InterPro" id="IPR012967">
    <property type="entry name" value="COMT_dimerisation"/>
</dbReference>
<dbReference type="Proteomes" id="UP000008703">
    <property type="component" value="Chromosome"/>
</dbReference>
<dbReference type="InterPro" id="IPR036390">
    <property type="entry name" value="WH_DNA-bd_sf"/>
</dbReference>
<dbReference type="EMBL" id="CP002994">
    <property type="protein sequence ID" value="AEM84222.1"/>
    <property type="molecule type" value="Genomic_DNA"/>
</dbReference>
<dbReference type="PANTHER" id="PTHR43712">
    <property type="entry name" value="PUTATIVE (AFU_ORTHOLOGUE AFUA_4G14580)-RELATED"/>
    <property type="match status" value="1"/>
</dbReference>
<dbReference type="KEGG" id="svl:Strvi_4634"/>
<dbReference type="PIRSF" id="PIRSF005739">
    <property type="entry name" value="O-mtase"/>
    <property type="match status" value="1"/>
</dbReference>
<dbReference type="eggNOG" id="COG2519">
    <property type="taxonomic scope" value="Bacteria"/>
</dbReference>
<reference evidence="7" key="1">
    <citation type="submission" date="2011-08" db="EMBL/GenBank/DDBJ databases">
        <title>Complete sequence of chromosome of Streptomyces violaceusniger Tu 4113.</title>
        <authorList>
            <consortium name="US DOE Joint Genome Institute"/>
            <person name="Lucas S."/>
            <person name="Han J."/>
            <person name="Lapidus A."/>
            <person name="Cheng J.-F."/>
            <person name="Goodwin L."/>
            <person name="Pitluck S."/>
            <person name="Peters L."/>
            <person name="Ivanova N."/>
            <person name="Daligault H."/>
            <person name="Detter J.C."/>
            <person name="Han C."/>
            <person name="Tapia R."/>
            <person name="Land M."/>
            <person name="Hauser L."/>
            <person name="Kyrpides N."/>
            <person name="Ivanova N."/>
            <person name="Pagani I."/>
            <person name="Hagen A."/>
            <person name="Katz L."/>
            <person name="Fiedler H.-P."/>
            <person name="Keasling J."/>
            <person name="Fortman J."/>
            <person name="Woyke T."/>
        </authorList>
    </citation>
    <scope>NUCLEOTIDE SEQUENCE [LARGE SCALE GENOMIC DNA]</scope>
    <source>
        <strain evidence="7">Tu 4113</strain>
    </source>
</reference>
<dbReference type="InterPro" id="IPR036388">
    <property type="entry name" value="WH-like_DNA-bd_sf"/>
</dbReference>
<name>G2PF79_STRV4</name>
<evidence type="ECO:0000259" key="5">
    <source>
        <dbReference type="Pfam" id="PF00891"/>
    </source>
</evidence>
<dbReference type="InterPro" id="IPR001077">
    <property type="entry name" value="COMT_C"/>
</dbReference>
<dbReference type="PROSITE" id="PS51683">
    <property type="entry name" value="SAM_OMT_II"/>
    <property type="match status" value="1"/>
</dbReference>
<feature type="active site" description="Proton acceptor" evidence="4">
    <location>
        <position position="262"/>
    </location>
</feature>
<keyword evidence="3" id="KW-0949">S-adenosyl-L-methionine</keyword>